<feature type="domain" description="CT398-like coiled coil hairpin" evidence="4">
    <location>
        <begin position="11"/>
        <end position="185"/>
    </location>
</feature>
<dbReference type="InterPro" id="IPR003743">
    <property type="entry name" value="Zf-RING_7"/>
</dbReference>
<reference evidence="5 6" key="1">
    <citation type="submission" date="2017-03" db="EMBL/GenBank/DDBJ databases">
        <authorList>
            <person name="Afonso C.L."/>
            <person name="Miller P.J."/>
            <person name="Scott M.A."/>
            <person name="Spackman E."/>
            <person name="Goraichik I."/>
            <person name="Dimitrov K.M."/>
            <person name="Suarez D.L."/>
            <person name="Swayne D.E."/>
        </authorList>
    </citation>
    <scope>NUCLEOTIDE SEQUENCE [LARGE SCALE GENOMIC DNA]</scope>
    <source>
        <strain evidence="5">Genome sequencing of Nitrospira japonica strain NJ11</strain>
    </source>
</reference>
<accession>A0A1W1I9B7</accession>
<dbReference type="InterPro" id="IPR056003">
    <property type="entry name" value="CT398_CC_hairpin"/>
</dbReference>
<dbReference type="STRING" id="1325564.NSJP_3460"/>
<dbReference type="KEGG" id="nja:NSJP_3460"/>
<evidence type="ECO:0000313" key="5">
    <source>
        <dbReference type="EMBL" id="SLM49627.1"/>
    </source>
</evidence>
<evidence type="ECO:0000313" key="6">
    <source>
        <dbReference type="Proteomes" id="UP000192042"/>
    </source>
</evidence>
<keyword evidence="6" id="KW-1185">Reference proteome</keyword>
<dbReference type="InterPro" id="IPR052376">
    <property type="entry name" value="Oxidative_Scav/Glycosyltrans"/>
</dbReference>
<dbReference type="Pfam" id="PF02591">
    <property type="entry name" value="Zn_ribbon_9"/>
    <property type="match status" value="1"/>
</dbReference>
<dbReference type="PANTHER" id="PTHR39082">
    <property type="entry name" value="PHOSPHOLIPASE C-BETA-2-RELATED"/>
    <property type="match status" value="1"/>
</dbReference>
<dbReference type="RefSeq" id="WP_080887820.1">
    <property type="nucleotide sequence ID" value="NZ_LT828648.1"/>
</dbReference>
<dbReference type="OrthoDB" id="9795058at2"/>
<feature type="region of interest" description="Disordered" evidence="2">
    <location>
        <begin position="236"/>
        <end position="258"/>
    </location>
</feature>
<organism evidence="5 6">
    <name type="scientific">Nitrospira japonica</name>
    <dbReference type="NCBI Taxonomy" id="1325564"/>
    <lineage>
        <taxon>Bacteria</taxon>
        <taxon>Pseudomonadati</taxon>
        <taxon>Nitrospirota</taxon>
        <taxon>Nitrospiria</taxon>
        <taxon>Nitrospirales</taxon>
        <taxon>Nitrospiraceae</taxon>
        <taxon>Nitrospira</taxon>
    </lineage>
</organism>
<feature type="domain" description="C4-type zinc ribbon" evidence="3">
    <location>
        <begin position="199"/>
        <end position="230"/>
    </location>
</feature>
<dbReference type="Gene3D" id="1.10.287.1490">
    <property type="match status" value="1"/>
</dbReference>
<evidence type="ECO:0000256" key="2">
    <source>
        <dbReference type="SAM" id="MobiDB-lite"/>
    </source>
</evidence>
<protein>
    <submittedName>
        <fullName evidence="5">Uncharacterized protein</fullName>
    </submittedName>
</protein>
<gene>
    <name evidence="5" type="ORF">NSJP_3460</name>
</gene>
<dbReference type="PANTHER" id="PTHR39082:SF1">
    <property type="entry name" value="SCAVENGER RECEPTOR CLASS A MEMBER 3"/>
    <property type="match status" value="1"/>
</dbReference>
<dbReference type="AlphaFoldDB" id="A0A1W1I9B7"/>
<dbReference type="Pfam" id="PF24481">
    <property type="entry name" value="CT398_CC"/>
    <property type="match status" value="1"/>
</dbReference>
<evidence type="ECO:0000259" key="4">
    <source>
        <dbReference type="Pfam" id="PF24481"/>
    </source>
</evidence>
<sequence length="258" mass="30004">MNQHLSPLIELQKLDLRIMEISEQRRKIPDRMHQVETPLRDARQVLQETMVSMEAVVKERRGYERDVEVQDAHNDKMRARLSEIKTNKEYQAHLFELQMANKKKSEIEDKVLACMEKIEQLQRTIKESQERVEAVEHTFKQEKRVLDELEGRLSHELAELEIQQRQQATHVERGLLDRYTKLKSARKDQALAAIKGGMCAGCRLQIPPQLVAEVKRSQGLHTCPYCHRMLYWEAEPTTDSKPPAESAKDNSLEVGESV</sequence>
<evidence type="ECO:0000256" key="1">
    <source>
        <dbReference type="SAM" id="Coils"/>
    </source>
</evidence>
<dbReference type="Proteomes" id="UP000192042">
    <property type="component" value="Chromosome I"/>
</dbReference>
<dbReference type="EMBL" id="LT828648">
    <property type="protein sequence ID" value="SLM49627.1"/>
    <property type="molecule type" value="Genomic_DNA"/>
</dbReference>
<evidence type="ECO:0000259" key="3">
    <source>
        <dbReference type="Pfam" id="PF02591"/>
    </source>
</evidence>
<proteinExistence type="predicted"/>
<keyword evidence="1" id="KW-0175">Coiled coil</keyword>
<feature type="coiled-coil region" evidence="1">
    <location>
        <begin position="104"/>
        <end position="166"/>
    </location>
</feature>
<name>A0A1W1I9B7_9BACT</name>